<feature type="domain" description="Heat-inducible transcription repressor HrcA C-terminal" evidence="6">
    <location>
        <begin position="104"/>
        <end position="320"/>
    </location>
</feature>
<sequence>MILSKRETAVLTAVVETYVETAMPVSSQALAVGLGLSPASLRSTMAALTEKGYLQQPHTSAGRAPTVPAFRYYLDQVLKLGPLPRREQSRLHDHIQPGAGDLPQVLRRAVRTLSTLTRQVCVIMAPRQDLARWRQIDFVLLRPGMIMAVLVMQGGLVSNRLVQMDESLSADDLVRYGNYLNSLFEGRTTHEVRGEIERQLHNVRKTLDAYRRAWELAAQALSEEEQPEVFVGGASHLTDQPEFTELETIQELLRLIEERSRLLELLDKTSASQSVSVSLSQDMPGLAGCSLVASPYSAFSTNHGTLAVLGPVRMNYARIMPMVDFAAQILSQCLKSRF</sequence>
<dbReference type="InterPro" id="IPR036390">
    <property type="entry name" value="WH_DNA-bd_sf"/>
</dbReference>
<evidence type="ECO:0000256" key="1">
    <source>
        <dbReference type="ARBA" id="ARBA00022491"/>
    </source>
</evidence>
<dbReference type="NCBIfam" id="TIGR00331">
    <property type="entry name" value="hrcA"/>
    <property type="match status" value="1"/>
</dbReference>
<organism evidence="7 8">
    <name type="scientific">Desulfomicrobium apsheronum</name>
    <dbReference type="NCBI Taxonomy" id="52560"/>
    <lineage>
        <taxon>Bacteria</taxon>
        <taxon>Pseudomonadati</taxon>
        <taxon>Thermodesulfobacteriota</taxon>
        <taxon>Desulfovibrionia</taxon>
        <taxon>Desulfovibrionales</taxon>
        <taxon>Desulfomicrobiaceae</taxon>
        <taxon>Desulfomicrobium</taxon>
    </lineage>
</organism>
<dbReference type="Pfam" id="PF01628">
    <property type="entry name" value="HrcA"/>
    <property type="match status" value="1"/>
</dbReference>
<evidence type="ECO:0000256" key="2">
    <source>
        <dbReference type="ARBA" id="ARBA00023015"/>
    </source>
</evidence>
<name>A0A1I3REL3_9BACT</name>
<dbReference type="InterPro" id="IPR023120">
    <property type="entry name" value="WHTH_transcript_rep_HrcA_IDD"/>
</dbReference>
<dbReference type="STRING" id="52560.SAMN04488082_103104"/>
<dbReference type="AlphaFoldDB" id="A0A1I3REL3"/>
<gene>
    <name evidence="5" type="primary">hrcA</name>
    <name evidence="7" type="ORF">SAMN04488082_103104</name>
</gene>
<keyword evidence="4 5" id="KW-0804">Transcription</keyword>
<dbReference type="Proteomes" id="UP000198635">
    <property type="component" value="Unassembled WGS sequence"/>
</dbReference>
<evidence type="ECO:0000259" key="6">
    <source>
        <dbReference type="Pfam" id="PF01628"/>
    </source>
</evidence>
<dbReference type="InterPro" id="IPR036388">
    <property type="entry name" value="WH-like_DNA-bd_sf"/>
</dbReference>
<dbReference type="Gene3D" id="1.10.10.10">
    <property type="entry name" value="Winged helix-like DNA-binding domain superfamily/Winged helix DNA-binding domain"/>
    <property type="match status" value="1"/>
</dbReference>
<dbReference type="PIRSF" id="PIRSF005485">
    <property type="entry name" value="HrcA"/>
    <property type="match status" value="1"/>
</dbReference>
<comment type="similarity">
    <text evidence="5">Belongs to the HrcA family.</text>
</comment>
<dbReference type="SUPFAM" id="SSF46785">
    <property type="entry name" value="Winged helix' DNA-binding domain"/>
    <property type="match status" value="1"/>
</dbReference>
<dbReference type="Gene3D" id="3.30.450.40">
    <property type="match status" value="1"/>
</dbReference>
<dbReference type="RefSeq" id="WP_092372961.1">
    <property type="nucleotide sequence ID" value="NZ_FORX01000003.1"/>
</dbReference>
<dbReference type="GO" id="GO:0045892">
    <property type="term" value="P:negative regulation of DNA-templated transcription"/>
    <property type="evidence" value="ECO:0007669"/>
    <property type="project" value="UniProtKB-UniRule"/>
</dbReference>
<keyword evidence="8" id="KW-1185">Reference proteome</keyword>
<evidence type="ECO:0000256" key="4">
    <source>
        <dbReference type="ARBA" id="ARBA00023163"/>
    </source>
</evidence>
<proteinExistence type="inferred from homology"/>
<evidence type="ECO:0000313" key="7">
    <source>
        <dbReference type="EMBL" id="SFJ43626.1"/>
    </source>
</evidence>
<dbReference type="PANTHER" id="PTHR34824:SF1">
    <property type="entry name" value="HEAT-INDUCIBLE TRANSCRIPTION REPRESSOR HRCA"/>
    <property type="match status" value="1"/>
</dbReference>
<reference evidence="8" key="1">
    <citation type="submission" date="2016-10" db="EMBL/GenBank/DDBJ databases">
        <authorList>
            <person name="Varghese N."/>
            <person name="Submissions S."/>
        </authorList>
    </citation>
    <scope>NUCLEOTIDE SEQUENCE [LARGE SCALE GENOMIC DNA]</scope>
    <source>
        <strain evidence="8">DSM 5918</strain>
    </source>
</reference>
<keyword evidence="1 5" id="KW-0678">Repressor</keyword>
<evidence type="ECO:0000313" key="8">
    <source>
        <dbReference type="Proteomes" id="UP000198635"/>
    </source>
</evidence>
<dbReference type="HAMAP" id="MF_00081">
    <property type="entry name" value="HrcA"/>
    <property type="match status" value="1"/>
</dbReference>
<comment type="function">
    <text evidence="5">Negative regulator of class I heat shock genes (grpE-dnaK-dnaJ and groELS operons). Prevents heat-shock induction of these operons.</text>
</comment>
<evidence type="ECO:0000256" key="5">
    <source>
        <dbReference type="HAMAP-Rule" id="MF_00081"/>
    </source>
</evidence>
<dbReference type="GO" id="GO:0003677">
    <property type="term" value="F:DNA binding"/>
    <property type="evidence" value="ECO:0007669"/>
    <property type="project" value="InterPro"/>
</dbReference>
<keyword evidence="3 5" id="KW-0346">Stress response</keyword>
<protein>
    <recommendedName>
        <fullName evidence="5">Heat-inducible transcription repressor HrcA</fullName>
    </recommendedName>
</protein>
<dbReference type="InterPro" id="IPR021153">
    <property type="entry name" value="HrcA_C"/>
</dbReference>
<dbReference type="InterPro" id="IPR029016">
    <property type="entry name" value="GAF-like_dom_sf"/>
</dbReference>
<accession>A0A1I3REL3</accession>
<keyword evidence="2 5" id="KW-0805">Transcription regulation</keyword>
<evidence type="ECO:0000256" key="3">
    <source>
        <dbReference type="ARBA" id="ARBA00023016"/>
    </source>
</evidence>
<dbReference type="SUPFAM" id="SSF55781">
    <property type="entry name" value="GAF domain-like"/>
    <property type="match status" value="1"/>
</dbReference>
<dbReference type="Gene3D" id="3.30.390.60">
    <property type="entry name" value="Heat-inducible transcription repressor hrca homolog, domain 3"/>
    <property type="match status" value="1"/>
</dbReference>
<dbReference type="EMBL" id="FORX01000003">
    <property type="protein sequence ID" value="SFJ43626.1"/>
    <property type="molecule type" value="Genomic_DNA"/>
</dbReference>
<dbReference type="OrthoDB" id="9783139at2"/>
<dbReference type="PANTHER" id="PTHR34824">
    <property type="entry name" value="HEAT-INDUCIBLE TRANSCRIPTION REPRESSOR HRCA"/>
    <property type="match status" value="1"/>
</dbReference>
<dbReference type="InterPro" id="IPR002571">
    <property type="entry name" value="HrcA"/>
</dbReference>